<evidence type="ECO:0000256" key="2">
    <source>
        <dbReference type="ARBA" id="ARBA00004389"/>
    </source>
</evidence>
<dbReference type="FunFam" id="3.30.200.20:FF:000432">
    <property type="entry name" value="LRR receptor-like serine/threonine-protein kinase EFR"/>
    <property type="match status" value="1"/>
</dbReference>
<keyword evidence="18" id="KW-0472">Membrane</keyword>
<evidence type="ECO:0000256" key="1">
    <source>
        <dbReference type="ARBA" id="ARBA00004162"/>
    </source>
</evidence>
<accession>A0A9Q0CD71</accession>
<dbReference type="Proteomes" id="UP001151287">
    <property type="component" value="Unassembled WGS sequence"/>
</dbReference>
<dbReference type="FunFam" id="3.80.10.10:FF:000101">
    <property type="entry name" value="LRR receptor-like serine/threonine-protein kinase ERECTA"/>
    <property type="match status" value="1"/>
</dbReference>
<comment type="subcellular location">
    <subcellularLocation>
        <location evidence="1">Cell membrane</location>
        <topology evidence="1">Single-pass membrane protein</topology>
    </subcellularLocation>
    <subcellularLocation>
        <location evidence="2">Endoplasmic reticulum membrane</location>
        <topology evidence="2">Single-pass membrane protein</topology>
    </subcellularLocation>
    <subcellularLocation>
        <location evidence="3">Membrane</location>
        <topology evidence="3">Single-pass type I membrane protein</topology>
    </subcellularLocation>
</comment>
<dbReference type="Gene3D" id="3.80.10.10">
    <property type="entry name" value="Ribonuclease Inhibitor"/>
    <property type="match status" value="4"/>
</dbReference>
<keyword evidence="30" id="KW-1185">Reference proteome</keyword>
<dbReference type="InterPro" id="IPR017441">
    <property type="entry name" value="Protein_kinase_ATP_BS"/>
</dbReference>
<sequence>MFAMAKIVSLLPVYLLLLISSFVLPVKSSDNATDMYALLSFKSSIYGDPTGILFSWNHSLHHCQWKGVECGHRHPDRVTALNLDSLQLSGQISPFMTNLTFLQRLSLSNNSLTGSIPEELGLLGRLKFLNLSENSLSGNIPSSIGNCSKLEVLHIRNNQIQGTIPSQLAQCRELTYVNLSTNFLVGTVPSEFGFLYKLTTLSLSFNNLIGSIPPSLGNLTDLSVLSFQYNSLSGTIPASLGKLQYLGELYLGFNNLQGVIPESIYNISSMLYLHLYGNQLEGTLPSNMCNAYSNLRELYLYENQLKGPIPSSISNCSVLAQIEVSDNNFTGTIPSSIGSLQNLDTIEMSVNQLEAKTPSDWSFFDGLVNCTALEWLNLGNNELQGILPSSVTNLSSTLYYLGLWMNQISGRIPVEIGRLTNLNVLSIFQTRLEGTIPLEIGKLSNLQGLYLYENMMSGEIPSTLGNLTSLTELFLDSNSFEGRIPMELSNIQALEILDLSGNKLTGSIPKEIMTLSSLSIGLFFSYNYLNGTIPPEIGKLKNLGAIILSNNKLSGEIPSTIDGCQVLEFLYLDGNLLHGTIPSSMANLKGLQQLDLSNNTFSGEIPEFLDKLKLQYLNISFNDFNGEVPNKGVFNNASEIDIKGNPKLCGGIPEMYLPKCAINSSSQRHYSQRNIIIVSSIASALLSLSILTYLSLTYCKRRKSQNDPQSVISLKSQFEDVSYNDLLRATNSFSFENLLGRGAFGVVYKAIMMFENVTTVAVKVLNIEQDGAAQSFFSECKALKSVRHRNLLKVLSVCSCIDHQGKDFKALIFEFMPNGSLEAWLHPNWTSTNQPKQCLSLMQRLSIAIDVAKALDYLHDHGSDPIIHRDLKPSNVLLDDGMTAHVGDFGLARFLVQHDTILSQSIASTNGVKGSIGYIPPEYGMGVEASVQGDVYSYGILILEMFTGVRPTDERFTDGSSLHKHVVMSFPDQVMSIIDHRMFSLNEAGDGMFEQENVYDCLVLVLQCGIMCSKESPRERMPIKKVIDLLNSAQAKLLRRNRLL</sequence>
<evidence type="ECO:0000256" key="25">
    <source>
        <dbReference type="ARBA" id="ARBA00072040"/>
    </source>
</evidence>
<evidence type="ECO:0000256" key="7">
    <source>
        <dbReference type="ARBA" id="ARBA00022527"/>
    </source>
</evidence>
<keyword evidence="9" id="KW-0433">Leucine-rich repeat</keyword>
<evidence type="ECO:0000256" key="26">
    <source>
        <dbReference type="PROSITE-ProRule" id="PRU10141"/>
    </source>
</evidence>
<dbReference type="InterPro" id="IPR051809">
    <property type="entry name" value="Plant_receptor-like_S/T_kinase"/>
</dbReference>
<evidence type="ECO:0000256" key="16">
    <source>
        <dbReference type="ARBA" id="ARBA00022840"/>
    </source>
</evidence>
<keyword evidence="19" id="KW-0675">Receptor</keyword>
<dbReference type="Gene3D" id="1.10.510.10">
    <property type="entry name" value="Transferase(Phosphotransferase) domain 1"/>
    <property type="match status" value="1"/>
</dbReference>
<keyword evidence="14 26" id="KW-0547">Nucleotide-binding</keyword>
<dbReference type="InterPro" id="IPR001245">
    <property type="entry name" value="Ser-Thr/Tyr_kinase_cat_dom"/>
</dbReference>
<comment type="function">
    <text evidence="23">Receptor kinase that detects X.oryzae pv. oryzae protein Ax21 to promote innate immunity. Following X.oryzae pv. oryzae protein Ax21 detection, undergoes cleavage, releasing the processed protein kinase Xa21 chain.</text>
</comment>
<dbReference type="AlphaFoldDB" id="A0A9Q0CD71"/>
<dbReference type="Pfam" id="PF00560">
    <property type="entry name" value="LRR_1"/>
    <property type="match status" value="9"/>
</dbReference>
<evidence type="ECO:0000256" key="13">
    <source>
        <dbReference type="ARBA" id="ARBA00022737"/>
    </source>
</evidence>
<comment type="similarity">
    <text evidence="4">Belongs to the protein kinase superfamily. Ser/Thr protein kinase family.</text>
</comment>
<evidence type="ECO:0000256" key="21">
    <source>
        <dbReference type="ARBA" id="ARBA00047899"/>
    </source>
</evidence>
<dbReference type="FunFam" id="1.10.510.10:FF:000358">
    <property type="entry name" value="Putative leucine-rich repeat receptor-like serine/threonine-protein kinase"/>
    <property type="match status" value="1"/>
</dbReference>
<dbReference type="SUPFAM" id="SSF52047">
    <property type="entry name" value="RNI-like"/>
    <property type="match status" value="1"/>
</dbReference>
<dbReference type="InterPro" id="IPR013210">
    <property type="entry name" value="LRR_N_plant-typ"/>
</dbReference>
<name>A0A9Q0CD71_9POAL</name>
<evidence type="ECO:0000256" key="17">
    <source>
        <dbReference type="ARBA" id="ARBA00022989"/>
    </source>
</evidence>
<dbReference type="SMART" id="SM00369">
    <property type="entry name" value="LRR_TYP"/>
    <property type="match status" value="10"/>
</dbReference>
<dbReference type="InterPro" id="IPR003591">
    <property type="entry name" value="Leu-rich_rpt_typical-subtyp"/>
</dbReference>
<dbReference type="EC" id="2.7.11.1" evidence="5"/>
<feature type="chain" id="PRO_5040333942" description="Receptor kinase-like protein Xa21" evidence="27">
    <location>
        <begin position="29"/>
        <end position="1044"/>
    </location>
</feature>
<dbReference type="GO" id="GO:0005886">
    <property type="term" value="C:plasma membrane"/>
    <property type="evidence" value="ECO:0007669"/>
    <property type="project" value="UniProtKB-SubCell"/>
</dbReference>
<keyword evidence="7" id="KW-0723">Serine/threonine-protein kinase</keyword>
<keyword evidence="11" id="KW-0812">Transmembrane</keyword>
<dbReference type="InterPro" id="IPR000719">
    <property type="entry name" value="Prot_kinase_dom"/>
</dbReference>
<evidence type="ECO:0000256" key="20">
    <source>
        <dbReference type="ARBA" id="ARBA00023180"/>
    </source>
</evidence>
<dbReference type="GO" id="GO:0005789">
    <property type="term" value="C:endoplasmic reticulum membrane"/>
    <property type="evidence" value="ECO:0007669"/>
    <property type="project" value="UniProtKB-SubCell"/>
</dbReference>
<dbReference type="InterPro" id="IPR001611">
    <property type="entry name" value="Leu-rich_rpt"/>
</dbReference>
<dbReference type="Pfam" id="PF23598">
    <property type="entry name" value="LRR_14"/>
    <property type="match status" value="1"/>
</dbReference>
<evidence type="ECO:0000256" key="11">
    <source>
        <dbReference type="ARBA" id="ARBA00022692"/>
    </source>
</evidence>
<evidence type="ECO:0000256" key="22">
    <source>
        <dbReference type="ARBA" id="ARBA00048679"/>
    </source>
</evidence>
<dbReference type="PANTHER" id="PTHR27008">
    <property type="entry name" value="OS04G0122200 PROTEIN"/>
    <property type="match status" value="1"/>
</dbReference>
<dbReference type="InterPro" id="IPR008271">
    <property type="entry name" value="Ser/Thr_kinase_AS"/>
</dbReference>
<evidence type="ECO:0000256" key="6">
    <source>
        <dbReference type="ARBA" id="ARBA00022475"/>
    </source>
</evidence>
<dbReference type="PANTHER" id="PTHR27008:SF566">
    <property type="entry name" value="OS06G0583600 PROTEIN"/>
    <property type="match status" value="1"/>
</dbReference>
<evidence type="ECO:0000256" key="27">
    <source>
        <dbReference type="SAM" id="SignalP"/>
    </source>
</evidence>
<keyword evidence="16 26" id="KW-0067">ATP-binding</keyword>
<evidence type="ECO:0000256" key="18">
    <source>
        <dbReference type="ARBA" id="ARBA00023136"/>
    </source>
</evidence>
<gene>
    <name evidence="29" type="ORF">LUZ63_015911</name>
</gene>
<proteinExistence type="inferred from homology"/>
<dbReference type="GO" id="GO:0004674">
    <property type="term" value="F:protein serine/threonine kinase activity"/>
    <property type="evidence" value="ECO:0007669"/>
    <property type="project" value="UniProtKB-KW"/>
</dbReference>
<dbReference type="Gene3D" id="3.30.200.20">
    <property type="entry name" value="Phosphorylase Kinase, domain 1"/>
    <property type="match status" value="1"/>
</dbReference>
<reference evidence="29" key="1">
    <citation type="journal article" date="2022" name="Cell">
        <title>Repeat-based holocentromeres influence genome architecture and karyotype evolution.</title>
        <authorList>
            <person name="Hofstatter P.G."/>
            <person name="Thangavel G."/>
            <person name="Lux T."/>
            <person name="Neumann P."/>
            <person name="Vondrak T."/>
            <person name="Novak P."/>
            <person name="Zhang M."/>
            <person name="Costa L."/>
            <person name="Castellani M."/>
            <person name="Scott A."/>
            <person name="Toegelov H."/>
            <person name="Fuchs J."/>
            <person name="Mata-Sucre Y."/>
            <person name="Dias Y."/>
            <person name="Vanzela A.L.L."/>
            <person name="Huettel B."/>
            <person name="Almeida C.C.S."/>
            <person name="Simkova H."/>
            <person name="Souza G."/>
            <person name="Pedrosa-Harand A."/>
            <person name="Macas J."/>
            <person name="Mayer K.F.X."/>
            <person name="Houben A."/>
            <person name="Marques A."/>
        </authorList>
    </citation>
    <scope>NUCLEOTIDE SEQUENCE</scope>
    <source>
        <strain evidence="29">RhyBre1mFocal</strain>
    </source>
</reference>
<evidence type="ECO:0000256" key="4">
    <source>
        <dbReference type="ARBA" id="ARBA00008684"/>
    </source>
</evidence>
<evidence type="ECO:0000256" key="23">
    <source>
        <dbReference type="ARBA" id="ARBA00054320"/>
    </source>
</evidence>
<keyword evidence="6" id="KW-1003">Cell membrane</keyword>
<keyword evidence="15" id="KW-0418">Kinase</keyword>
<dbReference type="SMART" id="SM00220">
    <property type="entry name" value="S_TKc"/>
    <property type="match status" value="1"/>
</dbReference>
<keyword evidence="10" id="KW-0808">Transferase</keyword>
<evidence type="ECO:0000256" key="24">
    <source>
        <dbReference type="ARBA" id="ARBA00056628"/>
    </source>
</evidence>
<dbReference type="PROSITE" id="PS50011">
    <property type="entry name" value="PROTEIN_KINASE_DOM"/>
    <property type="match status" value="1"/>
</dbReference>
<evidence type="ECO:0000256" key="10">
    <source>
        <dbReference type="ARBA" id="ARBA00022679"/>
    </source>
</evidence>
<evidence type="ECO:0000256" key="5">
    <source>
        <dbReference type="ARBA" id="ARBA00012513"/>
    </source>
</evidence>
<dbReference type="InterPro" id="IPR055414">
    <property type="entry name" value="LRR_R13L4/SHOC2-like"/>
</dbReference>
<dbReference type="InterPro" id="IPR011009">
    <property type="entry name" value="Kinase-like_dom_sf"/>
</dbReference>
<keyword evidence="17" id="KW-1133">Transmembrane helix</keyword>
<feature type="domain" description="Protein kinase" evidence="28">
    <location>
        <begin position="733"/>
        <end position="1037"/>
    </location>
</feature>
<feature type="signal peptide" evidence="27">
    <location>
        <begin position="1"/>
        <end position="28"/>
    </location>
</feature>
<evidence type="ECO:0000259" key="28">
    <source>
        <dbReference type="PROSITE" id="PS50011"/>
    </source>
</evidence>
<dbReference type="FunFam" id="3.80.10.10:FF:000288">
    <property type="entry name" value="LRR receptor-like serine/threonine-protein kinase EFR"/>
    <property type="match status" value="1"/>
</dbReference>
<dbReference type="EMBL" id="JAMQYH010000004">
    <property type="protein sequence ID" value="KAJ1691756.1"/>
    <property type="molecule type" value="Genomic_DNA"/>
</dbReference>
<keyword evidence="8" id="KW-0597">Phosphoprotein</keyword>
<dbReference type="PROSITE" id="PS00107">
    <property type="entry name" value="PROTEIN_KINASE_ATP"/>
    <property type="match status" value="1"/>
</dbReference>
<keyword evidence="13" id="KW-0677">Repeat</keyword>
<evidence type="ECO:0000256" key="3">
    <source>
        <dbReference type="ARBA" id="ARBA00004479"/>
    </source>
</evidence>
<comment type="catalytic activity">
    <reaction evidence="21">
        <text>L-threonyl-[protein] + ATP = O-phospho-L-threonyl-[protein] + ADP + H(+)</text>
        <dbReference type="Rhea" id="RHEA:46608"/>
        <dbReference type="Rhea" id="RHEA-COMP:11060"/>
        <dbReference type="Rhea" id="RHEA-COMP:11605"/>
        <dbReference type="ChEBI" id="CHEBI:15378"/>
        <dbReference type="ChEBI" id="CHEBI:30013"/>
        <dbReference type="ChEBI" id="CHEBI:30616"/>
        <dbReference type="ChEBI" id="CHEBI:61977"/>
        <dbReference type="ChEBI" id="CHEBI:456216"/>
        <dbReference type="EC" id="2.7.11.1"/>
    </reaction>
</comment>
<dbReference type="InterPro" id="IPR032675">
    <property type="entry name" value="LRR_dom_sf"/>
</dbReference>
<evidence type="ECO:0000256" key="9">
    <source>
        <dbReference type="ARBA" id="ARBA00022614"/>
    </source>
</evidence>
<dbReference type="SUPFAM" id="SSF56112">
    <property type="entry name" value="Protein kinase-like (PK-like)"/>
    <property type="match status" value="1"/>
</dbReference>
<keyword evidence="12 27" id="KW-0732">Signal</keyword>
<keyword evidence="20" id="KW-0325">Glycoprotein</keyword>
<organism evidence="29 30">
    <name type="scientific">Rhynchospora breviuscula</name>
    <dbReference type="NCBI Taxonomy" id="2022672"/>
    <lineage>
        <taxon>Eukaryota</taxon>
        <taxon>Viridiplantae</taxon>
        <taxon>Streptophyta</taxon>
        <taxon>Embryophyta</taxon>
        <taxon>Tracheophyta</taxon>
        <taxon>Spermatophyta</taxon>
        <taxon>Magnoliopsida</taxon>
        <taxon>Liliopsida</taxon>
        <taxon>Poales</taxon>
        <taxon>Cyperaceae</taxon>
        <taxon>Cyperoideae</taxon>
        <taxon>Rhynchosporeae</taxon>
        <taxon>Rhynchospora</taxon>
    </lineage>
</organism>
<evidence type="ECO:0000256" key="14">
    <source>
        <dbReference type="ARBA" id="ARBA00022741"/>
    </source>
</evidence>
<dbReference type="Pfam" id="PF07714">
    <property type="entry name" value="PK_Tyr_Ser-Thr"/>
    <property type="match status" value="1"/>
</dbReference>
<comment type="catalytic activity">
    <reaction evidence="22">
        <text>L-seryl-[protein] + ATP = O-phospho-L-seryl-[protein] + ADP + H(+)</text>
        <dbReference type="Rhea" id="RHEA:17989"/>
        <dbReference type="Rhea" id="RHEA-COMP:9863"/>
        <dbReference type="Rhea" id="RHEA-COMP:11604"/>
        <dbReference type="ChEBI" id="CHEBI:15378"/>
        <dbReference type="ChEBI" id="CHEBI:29999"/>
        <dbReference type="ChEBI" id="CHEBI:30616"/>
        <dbReference type="ChEBI" id="CHEBI:83421"/>
        <dbReference type="ChEBI" id="CHEBI:456216"/>
        <dbReference type="EC" id="2.7.11.1"/>
    </reaction>
</comment>
<dbReference type="Pfam" id="PF08263">
    <property type="entry name" value="LRRNT_2"/>
    <property type="match status" value="1"/>
</dbReference>
<dbReference type="PROSITE" id="PS00108">
    <property type="entry name" value="PROTEIN_KINASE_ST"/>
    <property type="match status" value="1"/>
</dbReference>
<evidence type="ECO:0000313" key="30">
    <source>
        <dbReference type="Proteomes" id="UP001151287"/>
    </source>
</evidence>
<evidence type="ECO:0000256" key="8">
    <source>
        <dbReference type="ARBA" id="ARBA00022553"/>
    </source>
</evidence>
<dbReference type="FunFam" id="3.80.10.10:FF:000041">
    <property type="entry name" value="LRR receptor-like serine/threonine-protein kinase ERECTA"/>
    <property type="match status" value="1"/>
</dbReference>
<comment type="caution">
    <text evidence="29">The sequence shown here is derived from an EMBL/GenBank/DDBJ whole genome shotgun (WGS) entry which is preliminary data.</text>
</comment>
<evidence type="ECO:0000313" key="29">
    <source>
        <dbReference type="EMBL" id="KAJ1691756.1"/>
    </source>
</evidence>
<evidence type="ECO:0000256" key="15">
    <source>
        <dbReference type="ARBA" id="ARBA00022777"/>
    </source>
</evidence>
<comment type="function">
    <text evidence="24">The processed protein kinase Xa21 chain released by protein cleavage after X.oryzae pv. oryzae protein Ax21 detection translocates into the nucleus where it can bind and regulate WRKY62, a transcription factor. Confers resistance to the bacterial pathogen X.oryzae pv. oryzae (Xoo).</text>
</comment>
<protein>
    <recommendedName>
        <fullName evidence="25">Receptor kinase-like protein Xa21</fullName>
        <ecNumber evidence="5">2.7.11.1</ecNumber>
    </recommendedName>
</protein>
<evidence type="ECO:0000256" key="19">
    <source>
        <dbReference type="ARBA" id="ARBA00023170"/>
    </source>
</evidence>
<dbReference type="OrthoDB" id="676979at2759"/>
<feature type="binding site" evidence="26">
    <location>
        <position position="763"/>
    </location>
    <ligand>
        <name>ATP</name>
        <dbReference type="ChEBI" id="CHEBI:30616"/>
    </ligand>
</feature>
<dbReference type="GO" id="GO:0005524">
    <property type="term" value="F:ATP binding"/>
    <property type="evidence" value="ECO:0007669"/>
    <property type="project" value="UniProtKB-UniRule"/>
</dbReference>
<dbReference type="SUPFAM" id="SSF52058">
    <property type="entry name" value="L domain-like"/>
    <property type="match status" value="1"/>
</dbReference>
<dbReference type="FunFam" id="3.80.10.10:FF:000383">
    <property type="entry name" value="Leucine-rich repeat receptor protein kinase EMS1"/>
    <property type="match status" value="1"/>
</dbReference>
<evidence type="ECO:0000256" key="12">
    <source>
        <dbReference type="ARBA" id="ARBA00022729"/>
    </source>
</evidence>